<comment type="caution">
    <text evidence="1">The sequence shown here is derived from an EMBL/GenBank/DDBJ whole genome shotgun (WGS) entry which is preliminary data.</text>
</comment>
<name>X6LAM9_RETFI</name>
<sequence length="125" mass="15161">MYMKPKKLFHIFFITNDNKNIAEAKYKRKSVKRKVLPCFHTIQYEQWKKKCICYFLICYRKSNIPNSAKIRLKIDQLESLHYNCHILCNQTVYLYTFSTMSLFLGSDREEELEDMLVHVAQYLFQ</sequence>
<dbReference type="EMBL" id="ASPP01048614">
    <property type="protein sequence ID" value="ETN97784.1"/>
    <property type="molecule type" value="Genomic_DNA"/>
</dbReference>
<evidence type="ECO:0000313" key="2">
    <source>
        <dbReference type="Proteomes" id="UP000023152"/>
    </source>
</evidence>
<evidence type="ECO:0000313" key="1">
    <source>
        <dbReference type="EMBL" id="ETN97784.1"/>
    </source>
</evidence>
<dbReference type="Proteomes" id="UP000023152">
    <property type="component" value="Unassembled WGS sequence"/>
</dbReference>
<reference evidence="1 2" key="1">
    <citation type="journal article" date="2013" name="Curr. Biol.">
        <title>The Genome of the Foraminiferan Reticulomyxa filosa.</title>
        <authorList>
            <person name="Glockner G."/>
            <person name="Hulsmann N."/>
            <person name="Schleicher M."/>
            <person name="Noegel A.A."/>
            <person name="Eichinger L."/>
            <person name="Gallinger C."/>
            <person name="Pawlowski J."/>
            <person name="Sierra R."/>
            <person name="Euteneuer U."/>
            <person name="Pillet L."/>
            <person name="Moustafa A."/>
            <person name="Platzer M."/>
            <person name="Groth M."/>
            <person name="Szafranski K."/>
            <person name="Schliwa M."/>
        </authorList>
    </citation>
    <scope>NUCLEOTIDE SEQUENCE [LARGE SCALE GENOMIC DNA]</scope>
</reference>
<accession>X6LAM9</accession>
<proteinExistence type="predicted"/>
<keyword evidence="2" id="KW-1185">Reference proteome</keyword>
<protein>
    <submittedName>
        <fullName evidence="1">Uncharacterized protein</fullName>
    </submittedName>
</protein>
<organism evidence="1 2">
    <name type="scientific">Reticulomyxa filosa</name>
    <dbReference type="NCBI Taxonomy" id="46433"/>
    <lineage>
        <taxon>Eukaryota</taxon>
        <taxon>Sar</taxon>
        <taxon>Rhizaria</taxon>
        <taxon>Retaria</taxon>
        <taxon>Foraminifera</taxon>
        <taxon>Monothalamids</taxon>
        <taxon>Reticulomyxidae</taxon>
        <taxon>Reticulomyxa</taxon>
    </lineage>
</organism>
<gene>
    <name evidence="1" type="ORF">RFI_39742</name>
</gene>
<dbReference type="AlphaFoldDB" id="X6LAM9"/>